<dbReference type="Proteomes" id="UP001565368">
    <property type="component" value="Unassembled WGS sequence"/>
</dbReference>
<evidence type="ECO:0000313" key="1">
    <source>
        <dbReference type="EMBL" id="KAL1406369.1"/>
    </source>
</evidence>
<comment type="caution">
    <text evidence="1">The sequence shown here is derived from an EMBL/GenBank/DDBJ whole genome shotgun (WGS) entry which is preliminary data.</text>
</comment>
<dbReference type="EMBL" id="JBBXJM010000006">
    <property type="protein sequence ID" value="KAL1406369.1"/>
    <property type="molecule type" value="Genomic_DNA"/>
</dbReference>
<dbReference type="InterPro" id="IPR032710">
    <property type="entry name" value="NTF2-like_dom_sf"/>
</dbReference>
<keyword evidence="2" id="KW-1185">Reference proteome</keyword>
<proteinExistence type="predicted"/>
<evidence type="ECO:0000313" key="2">
    <source>
        <dbReference type="Proteomes" id="UP001565368"/>
    </source>
</evidence>
<reference evidence="1 2" key="1">
    <citation type="submission" date="2023-08" db="EMBL/GenBank/DDBJ databases">
        <title>Annotated Genome Sequence of Vanrija albida AlHP1.</title>
        <authorList>
            <person name="Herzog R."/>
        </authorList>
    </citation>
    <scope>NUCLEOTIDE SEQUENCE [LARGE SCALE GENOMIC DNA]</scope>
    <source>
        <strain evidence="1 2">AlHP1</strain>
    </source>
</reference>
<dbReference type="SUPFAM" id="SSF54427">
    <property type="entry name" value="NTF2-like"/>
    <property type="match status" value="1"/>
</dbReference>
<accession>A0ABR3PVC3</accession>
<name>A0ABR3PVC3_9TREE</name>
<gene>
    <name evidence="1" type="ORF">Q8F55_008068</name>
</gene>
<protein>
    <recommendedName>
        <fullName evidence="3">SnoaL-like domain-containing protein</fullName>
    </recommendedName>
</protein>
<dbReference type="Gene3D" id="3.10.450.50">
    <property type="match status" value="1"/>
</dbReference>
<dbReference type="RefSeq" id="XP_069206313.1">
    <property type="nucleotide sequence ID" value="XM_069356472.1"/>
</dbReference>
<evidence type="ECO:0008006" key="3">
    <source>
        <dbReference type="Google" id="ProtNLM"/>
    </source>
</evidence>
<dbReference type="GeneID" id="95989111"/>
<sequence>MPAPAALADRAAITALIDASYLGGLRAGSWATASRAFHPDAIMYGHVGESSLTGPAAPNLAAYIANHGPAPRLTAVVDVLDATDSTAVARVQMEHDAAGASFVDLLTLWKGPDGWQIIAKAFATYAP</sequence>
<organism evidence="1 2">
    <name type="scientific">Vanrija albida</name>
    <dbReference type="NCBI Taxonomy" id="181172"/>
    <lineage>
        <taxon>Eukaryota</taxon>
        <taxon>Fungi</taxon>
        <taxon>Dikarya</taxon>
        <taxon>Basidiomycota</taxon>
        <taxon>Agaricomycotina</taxon>
        <taxon>Tremellomycetes</taxon>
        <taxon>Trichosporonales</taxon>
        <taxon>Trichosporonaceae</taxon>
        <taxon>Vanrija</taxon>
    </lineage>
</organism>
<dbReference type="Pfam" id="PF12893">
    <property type="entry name" value="Lumazine_bd_2"/>
    <property type="match status" value="1"/>
</dbReference>
<dbReference type="InterPro" id="IPR039437">
    <property type="entry name" value="FrzH/put_lumazine-bd"/>
</dbReference>